<dbReference type="Proteomes" id="UP000037510">
    <property type="component" value="Unassembled WGS sequence"/>
</dbReference>
<feature type="non-terminal residue" evidence="4">
    <location>
        <position position="1"/>
    </location>
</feature>
<dbReference type="AlphaFoldDB" id="A0A0L7KN15"/>
<keyword evidence="2" id="KW-0378">Hydrolase</keyword>
<dbReference type="EMBL" id="JTDY01008626">
    <property type="protein sequence ID" value="KOB64476.1"/>
    <property type="molecule type" value="Genomic_DNA"/>
</dbReference>
<feature type="non-terminal residue" evidence="4">
    <location>
        <position position="203"/>
    </location>
</feature>
<organism evidence="4 5">
    <name type="scientific">Operophtera brumata</name>
    <name type="common">Winter moth</name>
    <name type="synonym">Phalaena brumata</name>
    <dbReference type="NCBI Taxonomy" id="104452"/>
    <lineage>
        <taxon>Eukaryota</taxon>
        <taxon>Metazoa</taxon>
        <taxon>Ecdysozoa</taxon>
        <taxon>Arthropoda</taxon>
        <taxon>Hexapoda</taxon>
        <taxon>Insecta</taxon>
        <taxon>Pterygota</taxon>
        <taxon>Neoptera</taxon>
        <taxon>Endopterygota</taxon>
        <taxon>Lepidoptera</taxon>
        <taxon>Glossata</taxon>
        <taxon>Ditrysia</taxon>
        <taxon>Geometroidea</taxon>
        <taxon>Geometridae</taxon>
        <taxon>Larentiinae</taxon>
        <taxon>Operophtera</taxon>
    </lineage>
</organism>
<dbReference type="SUPFAM" id="SSF109604">
    <property type="entry name" value="HD-domain/PDEase-like"/>
    <property type="match status" value="3"/>
</dbReference>
<reference evidence="4 5" key="1">
    <citation type="journal article" date="2015" name="Genome Biol. Evol.">
        <title>The genome of winter moth (Operophtera brumata) provides a genomic perspective on sexual dimorphism and phenology.</title>
        <authorList>
            <person name="Derks M.F."/>
            <person name="Smit S."/>
            <person name="Salis L."/>
            <person name="Schijlen E."/>
            <person name="Bossers A."/>
            <person name="Mateman C."/>
            <person name="Pijl A.S."/>
            <person name="de Ridder D."/>
            <person name="Groenen M.A."/>
            <person name="Visser M.E."/>
            <person name="Megens H.J."/>
        </authorList>
    </citation>
    <scope>NUCLEOTIDE SEQUENCE [LARGE SCALE GENOMIC DNA]</scope>
    <source>
        <strain evidence="4">WM2013NL</strain>
        <tissue evidence="4">Head and thorax</tissue>
    </source>
</reference>
<dbReference type="InterPro" id="IPR036971">
    <property type="entry name" value="PDEase_catalytic_dom_sf"/>
</dbReference>
<evidence type="ECO:0000256" key="1">
    <source>
        <dbReference type="ARBA" id="ARBA00022723"/>
    </source>
</evidence>
<gene>
    <name evidence="4" type="ORF">OBRU01_24206</name>
</gene>
<accession>A0A0L7KN15</accession>
<keyword evidence="1" id="KW-0479">Metal-binding</keyword>
<sequence>MPGLVCYMYTETFADRNFDRLQLADFALTVLECYRNNPYHNAEHAFCFTHTMFLVLSNNSGHFGFIEPADFALTVLECYRNNPYHNAEHAFCFTHTMFLVLSNNSGHFGFIEPADFALTVLECYRNNPYQNAEHAFCFTHTMFLDKNILARLSPLDRDRILEEIKYDILCTDLAVYFQVRAQLTPLLAEHCFDWNDNSHRRML</sequence>
<dbReference type="STRING" id="104452.A0A0L7KN15"/>
<dbReference type="GO" id="GO:0007165">
    <property type="term" value="P:signal transduction"/>
    <property type="evidence" value="ECO:0007669"/>
    <property type="project" value="InterPro"/>
</dbReference>
<dbReference type="Gene3D" id="1.10.1300.10">
    <property type="entry name" value="3'5'-cyclic nucleotide phosphodiesterase, catalytic domain"/>
    <property type="match status" value="2"/>
</dbReference>
<evidence type="ECO:0000256" key="2">
    <source>
        <dbReference type="ARBA" id="ARBA00022801"/>
    </source>
</evidence>
<dbReference type="PANTHER" id="PTHR11347">
    <property type="entry name" value="CYCLIC NUCLEOTIDE PHOSPHODIESTERASE"/>
    <property type="match status" value="1"/>
</dbReference>
<evidence type="ECO:0000259" key="3">
    <source>
        <dbReference type="PROSITE" id="PS51845"/>
    </source>
</evidence>
<evidence type="ECO:0000313" key="4">
    <source>
        <dbReference type="EMBL" id="KOB64476.1"/>
    </source>
</evidence>
<dbReference type="GO" id="GO:0004114">
    <property type="term" value="F:3',5'-cyclic-nucleotide phosphodiesterase activity"/>
    <property type="evidence" value="ECO:0007669"/>
    <property type="project" value="InterPro"/>
</dbReference>
<dbReference type="PROSITE" id="PS51845">
    <property type="entry name" value="PDEASE_I_2"/>
    <property type="match status" value="1"/>
</dbReference>
<keyword evidence="5" id="KW-1185">Reference proteome</keyword>
<proteinExistence type="predicted"/>
<evidence type="ECO:0000313" key="5">
    <source>
        <dbReference type="Proteomes" id="UP000037510"/>
    </source>
</evidence>
<feature type="domain" description="PDEase" evidence="3">
    <location>
        <begin position="1"/>
        <end position="203"/>
    </location>
</feature>
<dbReference type="InterPro" id="IPR002073">
    <property type="entry name" value="PDEase_catalytic_dom"/>
</dbReference>
<protein>
    <submittedName>
        <fullName evidence="4">Phosphodiesterase 10a-like protein</fullName>
    </submittedName>
</protein>
<comment type="caution">
    <text evidence="4">The sequence shown here is derived from an EMBL/GenBank/DDBJ whole genome shotgun (WGS) entry which is preliminary data.</text>
</comment>
<dbReference type="GO" id="GO:0046872">
    <property type="term" value="F:metal ion binding"/>
    <property type="evidence" value="ECO:0007669"/>
    <property type="project" value="UniProtKB-KW"/>
</dbReference>
<name>A0A0L7KN15_OPEBR</name>